<dbReference type="EMBL" id="SRLO01000021">
    <property type="protein sequence ID" value="TNN85339.1"/>
    <property type="molecule type" value="Genomic_DNA"/>
</dbReference>
<sequence length="105" mass="11519">MSTLEDYGFIETLISDERPEYKTLRGSSGREFVKPSGADTIVGLSEEELCNTRPCEQLIGRLAGWLQRHSFQQEGLGRGRGATPPHHRLITAASPPRLPSQIGGT</sequence>
<gene>
    <name evidence="2" type="ORF">EYF80_004361</name>
</gene>
<feature type="region of interest" description="Disordered" evidence="1">
    <location>
        <begin position="75"/>
        <end position="105"/>
    </location>
</feature>
<dbReference type="Proteomes" id="UP000314294">
    <property type="component" value="Unassembled WGS sequence"/>
</dbReference>
<keyword evidence="3" id="KW-1185">Reference proteome</keyword>
<comment type="caution">
    <text evidence="2">The sequence shown here is derived from an EMBL/GenBank/DDBJ whole genome shotgun (WGS) entry which is preliminary data.</text>
</comment>
<protein>
    <submittedName>
        <fullName evidence="2">Uncharacterized protein</fullName>
    </submittedName>
</protein>
<organism evidence="2 3">
    <name type="scientific">Liparis tanakae</name>
    <name type="common">Tanaka's snailfish</name>
    <dbReference type="NCBI Taxonomy" id="230148"/>
    <lineage>
        <taxon>Eukaryota</taxon>
        <taxon>Metazoa</taxon>
        <taxon>Chordata</taxon>
        <taxon>Craniata</taxon>
        <taxon>Vertebrata</taxon>
        <taxon>Euteleostomi</taxon>
        <taxon>Actinopterygii</taxon>
        <taxon>Neopterygii</taxon>
        <taxon>Teleostei</taxon>
        <taxon>Neoteleostei</taxon>
        <taxon>Acanthomorphata</taxon>
        <taxon>Eupercaria</taxon>
        <taxon>Perciformes</taxon>
        <taxon>Cottioidei</taxon>
        <taxon>Cottales</taxon>
        <taxon>Liparidae</taxon>
        <taxon>Liparis</taxon>
    </lineage>
</organism>
<reference evidence="2 3" key="1">
    <citation type="submission" date="2019-03" db="EMBL/GenBank/DDBJ databases">
        <title>First draft genome of Liparis tanakae, snailfish: a comprehensive survey of snailfish specific genes.</title>
        <authorList>
            <person name="Kim W."/>
            <person name="Song I."/>
            <person name="Jeong J.-H."/>
            <person name="Kim D."/>
            <person name="Kim S."/>
            <person name="Ryu S."/>
            <person name="Song J.Y."/>
            <person name="Lee S.K."/>
        </authorList>
    </citation>
    <scope>NUCLEOTIDE SEQUENCE [LARGE SCALE GENOMIC DNA]</scope>
    <source>
        <tissue evidence="2">Muscle</tissue>
    </source>
</reference>
<name>A0A4Z2J561_9TELE</name>
<accession>A0A4Z2J561</accession>
<dbReference type="AlphaFoldDB" id="A0A4Z2J561"/>
<evidence type="ECO:0000256" key="1">
    <source>
        <dbReference type="SAM" id="MobiDB-lite"/>
    </source>
</evidence>
<proteinExistence type="predicted"/>
<evidence type="ECO:0000313" key="2">
    <source>
        <dbReference type="EMBL" id="TNN85339.1"/>
    </source>
</evidence>
<evidence type="ECO:0000313" key="3">
    <source>
        <dbReference type="Proteomes" id="UP000314294"/>
    </source>
</evidence>